<dbReference type="EMBL" id="PFTV01000062">
    <property type="protein sequence ID" value="PJB57359.1"/>
    <property type="molecule type" value="Genomic_DNA"/>
</dbReference>
<evidence type="ECO:0000313" key="2">
    <source>
        <dbReference type="EMBL" id="PIX33513.1"/>
    </source>
</evidence>
<evidence type="ECO:0000256" key="1">
    <source>
        <dbReference type="SAM" id="Phobius"/>
    </source>
</evidence>
<dbReference type="AlphaFoldDB" id="A0A2M7K5X5"/>
<accession>A0A2M8CEC6</accession>
<dbReference type="Proteomes" id="UP000228560">
    <property type="component" value="Unassembled WGS sequence"/>
</dbReference>
<sequence length="247" mass="28209">MKGNKKMDGQNHIPNLKVPFLLLGLSIMLSALIFGFFFYQSRITRDYVDVLGSAAERFESDIVKWNITIQENTGLENIGQGYRNIQDKRDRLVNILSSQGIPEEGININPINTQDRWEDGKVVGYTLQQSLFIISEVIEKVENLALNPDELLANNIFFQTSSLEYFYSKIDLLKKDLLTMATKNARERAEKILQDSPYHPGRMISAKAGVFQIIEPYSTEVESYGMYNTSSRKKDITVTVHAQFLIQ</sequence>
<reference evidence="5 6" key="1">
    <citation type="submission" date="2017-09" db="EMBL/GenBank/DDBJ databases">
        <title>Depth-based differentiation of microbial function through sediment-hosted aquifers and enrichment of novel symbionts in the deep terrestrial subsurface.</title>
        <authorList>
            <person name="Probst A.J."/>
            <person name="Ladd B."/>
            <person name="Jarett J.K."/>
            <person name="Geller-Mcgrath D.E."/>
            <person name="Sieber C.M."/>
            <person name="Emerson J.B."/>
            <person name="Anantharaman K."/>
            <person name="Thomas B.C."/>
            <person name="Malmstrom R."/>
            <person name="Stieglmeier M."/>
            <person name="Klingl A."/>
            <person name="Woyke T."/>
            <person name="Ryan C.M."/>
            <person name="Banfield J.F."/>
        </authorList>
    </citation>
    <scope>NUCLEOTIDE SEQUENCE [LARGE SCALE GENOMIC DNA]</scope>
    <source>
        <strain evidence="3">CG_4_10_14_3_um_filter_34_13</strain>
        <strain evidence="4">CG_4_9_14_3_um_filter_33_16</strain>
    </source>
</reference>
<dbReference type="InterPro" id="IPR052022">
    <property type="entry name" value="26kDa_periplasmic_antigen"/>
</dbReference>
<protein>
    <submittedName>
        <fullName evidence="2">SIMPL domain-containing protein</fullName>
    </submittedName>
</protein>
<name>A0A2M7K5X5_9BACT</name>
<gene>
    <name evidence="4" type="ORF">CO097_02580</name>
    <name evidence="3" type="ORF">COZ07_06875</name>
    <name evidence="2" type="ORF">COZ58_07375</name>
</gene>
<dbReference type="Proteomes" id="UP000230646">
    <property type="component" value="Unassembled WGS sequence"/>
</dbReference>
<dbReference type="EMBL" id="PFKO01000260">
    <property type="protein sequence ID" value="PIY32100.1"/>
    <property type="molecule type" value="Genomic_DNA"/>
</dbReference>
<proteinExistence type="predicted"/>
<comment type="caution">
    <text evidence="2">The sequence shown here is derived from an EMBL/GenBank/DDBJ whole genome shotgun (WGS) entry which is preliminary data.</text>
</comment>
<dbReference type="EMBL" id="PFIP01000149">
    <property type="protein sequence ID" value="PIX33513.1"/>
    <property type="molecule type" value="Genomic_DNA"/>
</dbReference>
<dbReference type="GO" id="GO:0006974">
    <property type="term" value="P:DNA damage response"/>
    <property type="evidence" value="ECO:0007669"/>
    <property type="project" value="TreeGrafter"/>
</dbReference>
<dbReference type="Pfam" id="PF04402">
    <property type="entry name" value="SIMPL"/>
    <property type="match status" value="1"/>
</dbReference>
<feature type="transmembrane region" description="Helical" evidence="1">
    <location>
        <begin position="20"/>
        <end position="39"/>
    </location>
</feature>
<dbReference type="InterPro" id="IPR007497">
    <property type="entry name" value="SIMPL/DUF541"/>
</dbReference>
<organism evidence="2 7">
    <name type="scientific">Candidatus Infernicultor aquiphilus</name>
    <dbReference type="NCBI Taxonomy" id="1805029"/>
    <lineage>
        <taxon>Bacteria</taxon>
        <taxon>Pseudomonadati</taxon>
        <taxon>Atribacterota</taxon>
        <taxon>Candidatus Phoenicimicrobiia</taxon>
        <taxon>Candidatus Pheonicimicrobiales</taxon>
        <taxon>Candidatus Phoenicimicrobiaceae</taxon>
        <taxon>Candidatus Infernicultor</taxon>
    </lineage>
</organism>
<dbReference type="Proteomes" id="UP000231493">
    <property type="component" value="Unassembled WGS sequence"/>
</dbReference>
<keyword evidence="1" id="KW-1133">Transmembrane helix</keyword>
<dbReference type="RefSeq" id="WP_406607861.1">
    <property type="nucleotide sequence ID" value="NZ_PFKO01000260.1"/>
</dbReference>
<accession>A0A2M7K5X5</accession>
<dbReference type="Gene3D" id="3.30.70.2970">
    <property type="entry name" value="Protein of unknown function (DUF541), domain 2"/>
    <property type="match status" value="1"/>
</dbReference>
<accession>A0A2M7PN93</accession>
<dbReference type="PANTHER" id="PTHR34387">
    <property type="entry name" value="SLR1258 PROTEIN"/>
    <property type="match status" value="1"/>
</dbReference>
<keyword evidence="1" id="KW-0812">Transmembrane</keyword>
<evidence type="ECO:0000313" key="7">
    <source>
        <dbReference type="Proteomes" id="UP000231493"/>
    </source>
</evidence>
<evidence type="ECO:0000313" key="6">
    <source>
        <dbReference type="Proteomes" id="UP000230646"/>
    </source>
</evidence>
<evidence type="ECO:0000313" key="5">
    <source>
        <dbReference type="Proteomes" id="UP000228560"/>
    </source>
</evidence>
<reference evidence="2" key="2">
    <citation type="submission" date="2017-09" db="EMBL/GenBank/DDBJ databases">
        <title>Depth-based differentiation of microbial function through sediment-hosted aquifers and enrichment of novel symbionts in the deep terrestrial subsurface.</title>
        <authorList>
            <person name="Probst A.J."/>
            <person name="Ladd B."/>
            <person name="Jarett J.K."/>
            <person name="Geller-Mcgrath D.E."/>
            <person name="Sieber C.M.K."/>
            <person name="Emerson J.B."/>
            <person name="Anantharaman K."/>
            <person name="Thomas B.C."/>
            <person name="Malmstrom R."/>
            <person name="Stieglmeier M."/>
            <person name="Klingl A."/>
            <person name="Woyke T."/>
            <person name="Ryan C.M."/>
            <person name="Banfield J.F."/>
        </authorList>
    </citation>
    <scope>NUCLEOTIDE SEQUENCE</scope>
    <source>
        <strain evidence="2">CG_4_8_14_3_um_filter_34_18</strain>
    </source>
</reference>
<keyword evidence="1" id="KW-0472">Membrane</keyword>
<dbReference type="PANTHER" id="PTHR34387:SF2">
    <property type="entry name" value="SLR1258 PROTEIN"/>
    <property type="match status" value="1"/>
</dbReference>
<evidence type="ECO:0000313" key="4">
    <source>
        <dbReference type="EMBL" id="PJB57359.1"/>
    </source>
</evidence>
<dbReference type="Gene3D" id="3.30.110.170">
    <property type="entry name" value="Protein of unknown function (DUF541), domain 1"/>
    <property type="match status" value="1"/>
</dbReference>
<evidence type="ECO:0000313" key="3">
    <source>
        <dbReference type="EMBL" id="PIY32100.1"/>
    </source>
</evidence>